<dbReference type="Proteomes" id="UP000237819">
    <property type="component" value="Unassembled WGS sequence"/>
</dbReference>
<keyword evidence="1" id="KW-1133">Transmembrane helix</keyword>
<protein>
    <submittedName>
        <fullName evidence="2">Uncharacterized protein</fullName>
    </submittedName>
</protein>
<keyword evidence="1" id="KW-0812">Transmembrane</keyword>
<organism evidence="2 5">
    <name type="scientific">Blastopirellula marina</name>
    <dbReference type="NCBI Taxonomy" id="124"/>
    <lineage>
        <taxon>Bacteria</taxon>
        <taxon>Pseudomonadati</taxon>
        <taxon>Planctomycetota</taxon>
        <taxon>Planctomycetia</taxon>
        <taxon>Pirellulales</taxon>
        <taxon>Pirellulaceae</taxon>
        <taxon>Blastopirellula</taxon>
    </lineage>
</organism>
<comment type="caution">
    <text evidence="2">The sequence shown here is derived from an EMBL/GenBank/DDBJ whole genome shotgun (WGS) entry which is preliminary data.</text>
</comment>
<dbReference type="EMBL" id="PUIB01000029">
    <property type="protein sequence ID" value="PQO26863.1"/>
    <property type="molecule type" value="Genomic_DNA"/>
</dbReference>
<name>A0A2S8F3Z7_9BACT</name>
<sequence length="188" mass="19873">MTEAPDNPFASPPIEHEDTAAAPLLDGDKIGRWLLLPLASGTFNGAAIVAISGMSIAAGIHAYRGYLVDMLSVQEGRMMLGMQLLVLAVYGAICGGLSGILLGGVAFSLRRNVRQRSLIYLTGFLFSILFFVGAATAGVLTLGSGSLLDVGIVATFLFVCSLLFAWRMNANIRKYLLSRADDESAGEV</sequence>
<dbReference type="RefSeq" id="WP_105339375.1">
    <property type="nucleotide sequence ID" value="NZ_PUHZ01000026.1"/>
</dbReference>
<feature type="transmembrane region" description="Helical" evidence="1">
    <location>
        <begin position="118"/>
        <end position="140"/>
    </location>
</feature>
<evidence type="ECO:0000313" key="3">
    <source>
        <dbReference type="EMBL" id="PQO41551.1"/>
    </source>
</evidence>
<dbReference type="OrthoDB" id="287863at2"/>
<keyword evidence="1" id="KW-0472">Membrane</keyword>
<dbReference type="Proteomes" id="UP000239388">
    <property type="component" value="Unassembled WGS sequence"/>
</dbReference>
<evidence type="ECO:0000313" key="4">
    <source>
        <dbReference type="Proteomes" id="UP000237819"/>
    </source>
</evidence>
<evidence type="ECO:0000313" key="5">
    <source>
        <dbReference type="Proteomes" id="UP000239388"/>
    </source>
</evidence>
<evidence type="ECO:0000256" key="1">
    <source>
        <dbReference type="SAM" id="Phobius"/>
    </source>
</evidence>
<feature type="transmembrane region" description="Helical" evidence="1">
    <location>
        <begin position="146"/>
        <end position="166"/>
    </location>
</feature>
<evidence type="ECO:0000313" key="2">
    <source>
        <dbReference type="EMBL" id="PQO26863.1"/>
    </source>
</evidence>
<dbReference type="AlphaFoldDB" id="A0A2S8F3Z7"/>
<reference evidence="4 5" key="1">
    <citation type="submission" date="2018-02" db="EMBL/GenBank/DDBJ databases">
        <title>Comparative genomes isolates from brazilian mangrove.</title>
        <authorList>
            <person name="Araujo J.E."/>
            <person name="Taketani R.G."/>
            <person name="Silva M.C.P."/>
            <person name="Loureco M.V."/>
            <person name="Andreote F.D."/>
        </authorList>
    </citation>
    <scope>NUCLEOTIDE SEQUENCE [LARGE SCALE GENOMIC DNA]</scope>
    <source>
        <strain evidence="2 5">NAP PRIS-MGV</strain>
        <strain evidence="3 4">Nap-Phe MGV</strain>
    </source>
</reference>
<feature type="transmembrane region" description="Helical" evidence="1">
    <location>
        <begin position="80"/>
        <end position="106"/>
    </location>
</feature>
<gene>
    <name evidence="3" type="ORF">C5Y93_31060</name>
    <name evidence="2" type="ORF">C5Y98_29265</name>
</gene>
<proteinExistence type="predicted"/>
<feature type="transmembrane region" description="Helical" evidence="1">
    <location>
        <begin position="33"/>
        <end position="60"/>
    </location>
</feature>
<dbReference type="EMBL" id="PUHZ01000026">
    <property type="protein sequence ID" value="PQO41551.1"/>
    <property type="molecule type" value="Genomic_DNA"/>
</dbReference>
<accession>A0A2S8F3Z7</accession>